<name>A0A423UXH8_STRGL</name>
<keyword evidence="1" id="KW-0732">Signal</keyword>
<feature type="signal peptide" evidence="1">
    <location>
        <begin position="1"/>
        <end position="22"/>
    </location>
</feature>
<sequence>MQSKAAKGAVIGIMAATAIGLAAPISSASAESSWDRGCRGYWYTTSGHGYCSNAQWIVERFQVTYDCNAEIDTQRRKTVKVGYTGKFDAYECTFKINGTDVSSTY</sequence>
<evidence type="ECO:0000256" key="1">
    <source>
        <dbReference type="SAM" id="SignalP"/>
    </source>
</evidence>
<dbReference type="Proteomes" id="UP000285596">
    <property type="component" value="Unassembled WGS sequence"/>
</dbReference>
<organism evidence="2 3">
    <name type="scientific">Streptomyces globisporus</name>
    <dbReference type="NCBI Taxonomy" id="1908"/>
    <lineage>
        <taxon>Bacteria</taxon>
        <taxon>Bacillati</taxon>
        <taxon>Actinomycetota</taxon>
        <taxon>Actinomycetes</taxon>
        <taxon>Kitasatosporales</taxon>
        <taxon>Streptomycetaceae</taxon>
        <taxon>Streptomyces</taxon>
    </lineage>
</organism>
<evidence type="ECO:0000313" key="2">
    <source>
        <dbReference type="EMBL" id="ROV67033.1"/>
    </source>
</evidence>
<dbReference type="EMBL" id="QWFA01000096">
    <property type="protein sequence ID" value="ROV67033.1"/>
    <property type="molecule type" value="Genomic_DNA"/>
</dbReference>
<dbReference type="AlphaFoldDB" id="A0A423UXH8"/>
<reference evidence="2 3" key="1">
    <citation type="submission" date="2018-08" db="EMBL/GenBank/DDBJ databases">
        <title>Streptomyces globisporus 1912-4Crt, whole genome shotgun sequence.</title>
        <authorList>
            <person name="Matselyukh B."/>
        </authorList>
    </citation>
    <scope>NUCLEOTIDE SEQUENCE [LARGE SCALE GENOMIC DNA]</scope>
    <source>
        <strain evidence="2 3">1912-4Crt</strain>
    </source>
</reference>
<comment type="caution">
    <text evidence="2">The sequence shown here is derived from an EMBL/GenBank/DDBJ whole genome shotgun (WGS) entry which is preliminary data.</text>
</comment>
<feature type="chain" id="PRO_5038436457" evidence="1">
    <location>
        <begin position="23"/>
        <end position="105"/>
    </location>
</feature>
<evidence type="ECO:0000313" key="3">
    <source>
        <dbReference type="Proteomes" id="UP000285596"/>
    </source>
</evidence>
<gene>
    <name evidence="2" type="ORF">D3105_18870</name>
</gene>
<protein>
    <submittedName>
        <fullName evidence="2">Uncharacterized protein</fullName>
    </submittedName>
</protein>
<proteinExistence type="predicted"/>
<accession>A0A423UXH8</accession>